<dbReference type="Pfam" id="PF13332">
    <property type="entry name" value="Fil_haemagg_2"/>
    <property type="match status" value="3"/>
</dbReference>
<dbReference type="GO" id="GO:0003824">
    <property type="term" value="F:catalytic activity"/>
    <property type="evidence" value="ECO:0007669"/>
    <property type="project" value="UniProtKB-ARBA"/>
</dbReference>
<evidence type="ECO:0000313" key="3">
    <source>
        <dbReference type="EMBL" id="MDM5139210.1"/>
    </source>
</evidence>
<feature type="chain" id="PRO_5043341983" evidence="1">
    <location>
        <begin position="32"/>
        <end position="3876"/>
    </location>
</feature>
<dbReference type="NCBIfam" id="TIGR01901">
    <property type="entry name" value="adhes_NPXG"/>
    <property type="match status" value="1"/>
</dbReference>
<proteinExistence type="predicted"/>
<dbReference type="InterPro" id="IPR012334">
    <property type="entry name" value="Pectin_lyas_fold"/>
</dbReference>
<dbReference type="InterPro" id="IPR010069">
    <property type="entry name" value="CdiA_FHA1_rpt"/>
</dbReference>
<dbReference type="InterPro" id="IPR025157">
    <property type="entry name" value="Hemagglutinin_rpt"/>
</dbReference>
<name>A0AAW7HVZ5_9GAMM</name>
<evidence type="ECO:0000259" key="2">
    <source>
        <dbReference type="SMART" id="SM00912"/>
    </source>
</evidence>
<dbReference type="Pfam" id="PF04830">
    <property type="entry name" value="DUF637"/>
    <property type="match status" value="1"/>
</dbReference>
<dbReference type="EMBL" id="JAOPLV010000001">
    <property type="protein sequence ID" value="MDM5139210.1"/>
    <property type="molecule type" value="Genomic_DNA"/>
</dbReference>
<dbReference type="Gene3D" id="2.160.20.10">
    <property type="entry name" value="Single-stranded right-handed beta-helix, Pectin lyase-like"/>
    <property type="match status" value="1"/>
</dbReference>
<reference evidence="3" key="1">
    <citation type="submission" date="2023-08" db="EMBL/GenBank/DDBJ databases">
        <title>WGS of Aeromonas isolates.</title>
        <authorList>
            <person name="Lee H."/>
        </authorList>
    </citation>
    <scope>NUCLEOTIDE SEQUENCE</scope>
    <source>
        <strain evidence="3">SL22</strain>
    </source>
</reference>
<keyword evidence="1" id="KW-0732">Signal</keyword>
<comment type="caution">
    <text evidence="3">The sequence shown here is derived from an EMBL/GenBank/DDBJ whole genome shotgun (WGS) entry which is preliminary data.</text>
</comment>
<dbReference type="InterPro" id="IPR011050">
    <property type="entry name" value="Pectin_lyase_fold/virulence"/>
</dbReference>
<gene>
    <name evidence="3" type="ORF">OB959_05250</name>
</gene>
<protein>
    <submittedName>
        <fullName evidence="3">Filamentous hemagglutinin N-terminal domain-containing protein</fullName>
    </submittedName>
</protein>
<evidence type="ECO:0000256" key="1">
    <source>
        <dbReference type="SAM" id="SignalP"/>
    </source>
</evidence>
<feature type="signal peptide" evidence="1">
    <location>
        <begin position="1"/>
        <end position="31"/>
    </location>
</feature>
<evidence type="ECO:0000313" key="4">
    <source>
        <dbReference type="Proteomes" id="UP001168216"/>
    </source>
</evidence>
<dbReference type="InterPro" id="IPR006915">
    <property type="entry name" value="DUF637_hemagglutn_put"/>
</dbReference>
<dbReference type="SMART" id="SM00912">
    <property type="entry name" value="Haemagg_act"/>
    <property type="match status" value="1"/>
</dbReference>
<dbReference type="RefSeq" id="WP_290021392.1">
    <property type="nucleotide sequence ID" value="NZ_JAOPLV010000001.1"/>
</dbReference>
<organism evidence="3 4">
    <name type="scientific">Aeromonas bestiarum</name>
    <dbReference type="NCBI Taxonomy" id="105751"/>
    <lineage>
        <taxon>Bacteria</taxon>
        <taxon>Pseudomonadati</taxon>
        <taxon>Pseudomonadota</taxon>
        <taxon>Gammaproteobacteria</taxon>
        <taxon>Aeromonadales</taxon>
        <taxon>Aeromonadaceae</taxon>
        <taxon>Aeromonas</taxon>
    </lineage>
</organism>
<dbReference type="Pfam" id="PF05860">
    <property type="entry name" value="TPS"/>
    <property type="match status" value="1"/>
</dbReference>
<sequence length="3876" mass="401182">MSTSKLPLTLRLLAYHLSVLLALQPAHPAFAEGIAVATGSTTLNQAGNGVPVVDIATPNGAGVSHNLYQDFNVAPPGVILNNATGQLTQTQLGGLIQNNPHLTGAAANVIINEVVGASPSQLQGYLEVAGQQAGVVVANPNGLTCDGCGFINTPNVTLSTGKPVLDAHGQLQMLDVKQGALTVGGKGLDGSRQASVDLIARAVQLNGALHGKEVNVIAGANKVNRQTGEIHAQQGDGAVPEVAIDTAAMGGMYAGKIRLVSTEQGVGVNLTNAVATQGDLTLDANGKIRLRDSSSAGNLQVSSQGDLTVTGAIHSGGAAHLEAGGELTAQDADIAAKGDATLRARTQQLQRAKVSSGGKLALQASDALVVREGALQGETIHATARQLDTQAALTAKDVTLEAEQLRQAGNIQGTSVRLAGGALSHDGSTQAAQSLTIDAKTLDNQGTLKSGQAMSVTLGERGHNDGQLSAGDSLAIRAGSRWEQGAQGKSEAGKSIQLQAEQVSLAGEVGAPTLDINGAELAVAGKVKGNAVQLQAGVLTNQGEIQAGQTLNWQGRQLANSGTLQGDKQLVLKGDALLNQGTLAGGDGLTLQADTLNNEGRIASQVATLAGRQLRSSGTLLGVSRLTLKGDELALTGQQLTDGELELGSRLLQLSGQSLVGGQARVTAETGNFDGVLKAQSLVLAVKEATSEGQMHSREGIAWEGQRLVTGNASELLANQGVSLSGDQLVLGGTVGAGQEMTIKGKQVTQRGQLASGQMMTVDADELALVGQVQGRAITLTSERAIQQGRILATDTLNWHSKQLDGNGWLQAGQAMNLSGERLTHQGTAVTAGKLALTFAELSSTGGLFANEMAVTGSRLLLKGALESKSSAQIKADELQLGGELRTGADLALGATLLTLSGTQHIGGNLQLQADQAAVSGELEVGKQLKLDAKTLASSGKLLASQADIAAVNWQQRGELTTDDALVWRGDKLAQEADGLLQAGGALSLSGDDITLVGDVAAKGDVAVAANSYQQEGTMNAAQALRIDASTLQLGGTTQAKTAQLHSQVGTSRGQHLIGQQLSWQSDTLTNQGWLQAGDSLTLTGRALENEGTAIAGGDHQLNATDRLTNQGNLAGNTLSLTTKVLQNSGLLQGKQGITLQAEEATLTGRLVSQGPVQLGANLLALGGNANIDGTLTLQGDTQQLAGVWRVGGLLKSTGNQLMVNGDWQAGQWQLQADALTNKGRIASEQAANLQVKEWHNEQSATLVAAGPLSLTGQRLLQQGTWLGNGSQTLAVGEITQQGQWLGDGALQVEGRKLVNSGTLRAASLGLKLDEVENRGRMESGGELNWQGTQWRNLGALLAGRATLTGDTLLNSGEVGTRQLTMTATTHLDNRGVLVGKEGMSLTAATLDSQGDMLSNGHMRLGASLLNLNGLTQADGELVVTADQATLAGNLVADQLQWRGKTLVMSGTAAARDTTLSGEQVALDGTLKGDRQQVTATTLTTGQQSQLLAKAGQQLTAGQMTLQGRAVAGGAQRIEATLLSQQGVLASGGSLSLQVADTLRNDGKVSAQAITLTAAHIDNGGALVSKDALNLKTGTLTNRGHWQSDHGITLTASRLLNSGQWVSGLGQVLTLDVLDNSGTLLAGADLTINTPQLSSSGKLLANKDLVLNANEATLGSGSTTASNGQLQLHAGTLTSQGTLSSAGNLSWQGSHLAHSGSAVTNGELTLQGDSVTLDGDLQGERVLLETGTLTSRGKLTSRGDLTVNARGAVQHHGQLQGNQVVLRSASWQGSGGVGSGGALELRTGQLQLAGPWRIRGGADIQADTMTLGGSLVSGGNLTLTSRGALTSQVGSQLVSGGTLSLDGGTLMQQGLWQSARGMSLKGSRFEQQGDLLAGGDLLLRSGYWQQGGKARANGGLNAELTEGATLAGTVQADGNATLSAPSLTLKGILAAKGNVALNANTLISQLGNLLSGGELAMHAARIEQQGRVETARLQSGGELQNDGVMLVTGQGSVSGARLDNRGTLQGDGLTISSRQLDNRGALLGNALTLTHDTLVNRGRVQGGTLNLTTQQLDNGQGAVLRGQHIGDITATTLTNAGELSSAGQLLLKGNQLGNNGLISANLLEASPLARLANSGTLFGQQMTLRSGELYAPGKILAGQKATLDSGRVTGIGEWLSGGDLVLKVGSSLNSQGTLSAKGALDLQVQGDWQHQGQWGAGASFNAAVSGLLNNRGALVSNGVMQLGAQRLENSGSVQSGQGLTLNTQGELRNTGMLASQGDLGWQGESLLNQGSFYSGQRMMLGTHGVLENNKGILFSESDLIIRGGLDGTNASAVVNRSGRIESMGDIYLNAQTFKNERNELSVIEETIYHADVPPTIDVLPTRVEVDQNCNFGNNGGGGSACRPVYTPIYNGNPAEPKTRLVEHKRLSVKSTNGVEAVVLSAGNIFVSANSIINDASYMSAVNNINMTGNELLNKSYRLGDSIVEALYTYQGKRTDSRYGYRLDLTELKTKYENEKVFSGVISARGNITGSFNNMIDNVTIKVNAGPVSSTTQRPSLSLPQVQGAGAAPGLQGDAQYLAQQLQPVGPDNGVPLPDFQLPSGDKGLFTVNSNSDSPYLIEVNPLLANLGQAGNGMLDRIDAALQQQLQGAGQLSFDAVSGNGGIVQVAGHDADWVPPGRASSGGNSPELQALSGMTPSSSGHVATSGQWQQSLQPGWQASVVTAVAVTEPGSVQTGLQAVPALATQPQLETSPTLTQVNQFLGSSYFFSQMNYAPEKDIKLLGDAAFDTRVIRDAVLAQTGRRFINNEIGSDLAQMRTLIDSAVQNQRELGLTAGVALSADQVAQLGRSMVWWEPVWYQGKIVLAPKLYLTEADKRHLSGSVITATNIDLTAGGINNSGTLLADGTLSLKSGSTLVNQGQIQAGGRLELLAKGDILNQNLIKGGEVVIASRDGSVRNETQTAQRHVDVNGVLSSELTEQTRFSRTDVGEIARIESAGNLLLQAGQDISLSASNLLAGLDMSLSAGRDITIGSVEERRKWEEGNTRFARVEQLMSELNAGGRVAIQAGQDLALSASRVEGKGDINLLAGNNLLLASEANQSSDDIRRGNKHIIDRTTTQQGVELRGNNLMLEAGNNLLAQASTLDAKGNAALQAGGELQLLTADNEVYHFEQSKSKGFLKSKSTEIEQKDVTAQGTTITAGGNVSLVSQGDMTLKGSDIQAGETLSLDTDGMLKLLTATDEHFYRKDEKKSGVMVKMSGNGANSTAERQNQLDGADINISAGQGVLLQVGQKEGESLQARLDTLATQPGMAWVEQVRSMPGVKMEVVQEAYEQWNYSQQSLSPVASSIIAIALAVATMGGGVAALAAVQGVSVSAVGATSAAMANAAFSTLVSQATISTINNGGNLGAVLKELGSSASIKQLATSVATAGVLQGLDKAMGVASAAPAASNAASQPAASNLFSWDTFNRVTSHSAVTAGINTTINGSHFADAFKASLLSNIQGEVGKATANWIGDQGIKFDAANSPLAEAGKIAAHGVTSGAIAEITGGKFAAGAAGGAMSELASSWSSQVFSDTEHQVALNKVLGGLAAVAVTGDQSQFDTGADRAETVYRYNYLTHKQITDWLDKYGSAATPEERERLLSAAQQVDKVQLERALQTAISKDALITQQDDLMQLIQSANCNSYCRELSLHSLNQLTPIIDGYEDLERRNNIPKAVIATISLGIPAFSKAVAPTVGKWVGSATIGERLVGVGISGVANAGAQIYYGEPFSWVTFGASMVTGGATVNMGYWGATTVNAAGSGITSLIEQKSPWRPMAASVMGSTVGYGVGKAEKPLDKFFNPPKNDMKWMQSPNTSIFYPYPKSNLPAIIAGSGSAVLSEVATHATEDSMRLYEVLK</sequence>
<dbReference type="Proteomes" id="UP001168216">
    <property type="component" value="Unassembled WGS sequence"/>
</dbReference>
<dbReference type="InterPro" id="IPR008638">
    <property type="entry name" value="FhaB/CdiA-like_TPS"/>
</dbReference>
<dbReference type="NCBIfam" id="TIGR01731">
    <property type="entry name" value="fil_hemag_20aa"/>
    <property type="match status" value="23"/>
</dbReference>
<feature type="domain" description="Filamentous haemagglutinin FhaB/tRNA nuclease CdiA-like TPS" evidence="2">
    <location>
        <begin position="47"/>
        <end position="168"/>
    </location>
</feature>
<dbReference type="SUPFAM" id="SSF51126">
    <property type="entry name" value="Pectin lyase-like"/>
    <property type="match status" value="2"/>
</dbReference>
<accession>A0AAW7HVZ5</accession>